<dbReference type="AlphaFoldDB" id="A0A427Y7U5"/>
<feature type="domain" description="MPN" evidence="2">
    <location>
        <begin position="50"/>
        <end position="203"/>
    </location>
</feature>
<feature type="region of interest" description="Disordered" evidence="1">
    <location>
        <begin position="252"/>
        <end position="272"/>
    </location>
</feature>
<dbReference type="InterPro" id="IPR027524">
    <property type="entry name" value="eIF3h"/>
</dbReference>
<dbReference type="InterPro" id="IPR045810">
    <property type="entry name" value="eIF3h_C"/>
</dbReference>
<name>A0A427Y7U5_9TREE</name>
<evidence type="ECO:0000256" key="1">
    <source>
        <dbReference type="SAM" id="MobiDB-lite"/>
    </source>
</evidence>
<dbReference type="InterPro" id="IPR037518">
    <property type="entry name" value="MPN"/>
</dbReference>
<dbReference type="Proteomes" id="UP000279259">
    <property type="component" value="Unassembled WGS sequence"/>
</dbReference>
<protein>
    <recommendedName>
        <fullName evidence="2">MPN domain-containing protein</fullName>
    </recommendedName>
</protein>
<proteinExistence type="predicted"/>
<feature type="region of interest" description="Disordered" evidence="1">
    <location>
        <begin position="1"/>
        <end position="33"/>
    </location>
</feature>
<feature type="compositionally biased region" description="Low complexity" evidence="1">
    <location>
        <begin position="1"/>
        <end position="18"/>
    </location>
</feature>
<keyword evidence="4" id="KW-1185">Reference proteome</keyword>
<evidence type="ECO:0000313" key="4">
    <source>
        <dbReference type="Proteomes" id="UP000279259"/>
    </source>
</evidence>
<dbReference type="CDD" id="cd08065">
    <property type="entry name" value="MPN_eIF3h"/>
    <property type="match status" value="1"/>
</dbReference>
<dbReference type="OrthoDB" id="10265695at2759"/>
<dbReference type="GO" id="GO:0005852">
    <property type="term" value="C:eukaryotic translation initiation factor 3 complex"/>
    <property type="evidence" value="ECO:0007669"/>
    <property type="project" value="InterPro"/>
</dbReference>
<feature type="compositionally biased region" description="Low complexity" evidence="1">
    <location>
        <begin position="258"/>
        <end position="272"/>
    </location>
</feature>
<feature type="region of interest" description="Disordered" evidence="1">
    <location>
        <begin position="68"/>
        <end position="93"/>
    </location>
</feature>
<dbReference type="SMART" id="SM00232">
    <property type="entry name" value="JAB_MPN"/>
    <property type="match status" value="1"/>
</dbReference>
<comment type="caution">
    <text evidence="3">The sequence shown here is derived from an EMBL/GenBank/DDBJ whole genome shotgun (WGS) entry which is preliminary data.</text>
</comment>
<gene>
    <name evidence="3" type="ORF">EHS25_003649</name>
</gene>
<accession>A0A427Y7U5</accession>
<dbReference type="STRING" id="1890683.A0A427Y7U5"/>
<dbReference type="InterPro" id="IPR000555">
    <property type="entry name" value="JAMM/MPN+_dom"/>
</dbReference>
<dbReference type="Pfam" id="PF01398">
    <property type="entry name" value="JAB"/>
    <property type="match status" value="1"/>
</dbReference>
<evidence type="ECO:0000259" key="2">
    <source>
        <dbReference type="PROSITE" id="PS50249"/>
    </source>
</evidence>
<sequence>MTSMAAALAASLPAPTQQRVATPQPAAPTKVPQRMEGVVDVEAAREVETVQLNSLVLLKIMKHSTDQLPPPPAATYQQDRNAPPPTNLSSHPDAVGVLLGLDLDGVMEVEDSFALPSGETSLGANSYSSNLLSHLRDVSTPDSPIGIYLSTHNGGFITRAAVDLLVAIERAAGRGKAILVIHDASRASGGDLSVKAYRLSEGARASAKSKKWDTAALVENHITPATLLTSIPVTVSSPSLINAFLTSLTTSPSASEQPSLTSPSVPLPPSFSALSDPLGQSLPAYLSDTLDALTLQSHEANNIAFLSRQIAREKVRHEQSIRDRDEENLRRRKGGLPELPAIPAEMRNGTKDPSRLELLCLQGQVDGLAKGMGAEAGKGLVRCYL</sequence>
<reference evidence="3 4" key="1">
    <citation type="submission" date="2018-11" db="EMBL/GenBank/DDBJ databases">
        <title>Genome sequence of Saitozyma podzolica DSM 27192.</title>
        <authorList>
            <person name="Aliyu H."/>
            <person name="Gorte O."/>
            <person name="Ochsenreither K."/>
        </authorList>
    </citation>
    <scope>NUCLEOTIDE SEQUENCE [LARGE SCALE GENOMIC DNA]</scope>
    <source>
        <strain evidence="3 4">DSM 27192</strain>
    </source>
</reference>
<dbReference type="Pfam" id="PF19445">
    <property type="entry name" value="eIF3h_C"/>
    <property type="match status" value="1"/>
</dbReference>
<dbReference type="EMBL" id="RSCD01000018">
    <property type="protein sequence ID" value="RSH87158.1"/>
    <property type="molecule type" value="Genomic_DNA"/>
</dbReference>
<organism evidence="3 4">
    <name type="scientific">Saitozyma podzolica</name>
    <dbReference type="NCBI Taxonomy" id="1890683"/>
    <lineage>
        <taxon>Eukaryota</taxon>
        <taxon>Fungi</taxon>
        <taxon>Dikarya</taxon>
        <taxon>Basidiomycota</taxon>
        <taxon>Agaricomycotina</taxon>
        <taxon>Tremellomycetes</taxon>
        <taxon>Tremellales</taxon>
        <taxon>Trimorphomycetaceae</taxon>
        <taxon>Saitozyma</taxon>
    </lineage>
</organism>
<dbReference type="GO" id="GO:0008237">
    <property type="term" value="F:metallopeptidase activity"/>
    <property type="evidence" value="ECO:0007669"/>
    <property type="project" value="InterPro"/>
</dbReference>
<dbReference type="GO" id="GO:0003743">
    <property type="term" value="F:translation initiation factor activity"/>
    <property type="evidence" value="ECO:0007669"/>
    <property type="project" value="InterPro"/>
</dbReference>
<dbReference type="PROSITE" id="PS50249">
    <property type="entry name" value="MPN"/>
    <property type="match status" value="1"/>
</dbReference>
<dbReference type="Gene3D" id="3.40.140.10">
    <property type="entry name" value="Cytidine Deaminase, domain 2"/>
    <property type="match status" value="1"/>
</dbReference>
<evidence type="ECO:0000313" key="3">
    <source>
        <dbReference type="EMBL" id="RSH87158.1"/>
    </source>
</evidence>